<comment type="caution">
    <text evidence="2">The sequence shown here is derived from an EMBL/GenBank/DDBJ whole genome shotgun (WGS) entry which is preliminary data.</text>
</comment>
<gene>
    <name evidence="2" type="ORF">DT076_15330</name>
</gene>
<keyword evidence="1" id="KW-0808">Transferase</keyword>
<dbReference type="RefSeq" id="WP_114127570.1">
    <property type="nucleotide sequence ID" value="NZ_QOUI01000010.1"/>
</dbReference>
<sequence>MRDWLKPASAAEAAREAAGLEWLRAAPGGVRVVRVLEVSRDGLRLERVEPARPDAAAARACGAALARTHAAGAPGWGAPPPGATGEGFLGATVLPTPEEPPSAWGVFYAEHRVLPYLRLAVDAGALDTAGARVVERCADRLAEGALEADQPALVGDGVARLHGDLWSGNLLWTAVEGRAEAVLIDPAAHGGHAETDLAMLALFGAPHLAELLAGYQEVSPLAAGWQQRVGLHQLHPLLVHAALFGGGYGAQAVAAARRWA</sequence>
<protein>
    <submittedName>
        <fullName evidence="2">Fructosamine kinase</fullName>
    </submittedName>
</protein>
<dbReference type="Gene3D" id="1.10.510.10">
    <property type="entry name" value="Transferase(Phosphotransferase) domain 1"/>
    <property type="match status" value="1"/>
</dbReference>
<evidence type="ECO:0000313" key="2">
    <source>
        <dbReference type="EMBL" id="RCK68599.1"/>
    </source>
</evidence>
<dbReference type="GO" id="GO:0016301">
    <property type="term" value="F:kinase activity"/>
    <property type="evidence" value="ECO:0007669"/>
    <property type="project" value="UniProtKB-UniRule"/>
</dbReference>
<organism evidence="2 3">
    <name type="scientific">Desertihabitans brevis</name>
    <dbReference type="NCBI Taxonomy" id="2268447"/>
    <lineage>
        <taxon>Bacteria</taxon>
        <taxon>Bacillati</taxon>
        <taxon>Actinomycetota</taxon>
        <taxon>Actinomycetes</taxon>
        <taxon>Propionibacteriales</taxon>
        <taxon>Propionibacteriaceae</taxon>
        <taxon>Desertihabitans</taxon>
    </lineage>
</organism>
<dbReference type="Gene3D" id="1.20.1270.240">
    <property type="match status" value="1"/>
</dbReference>
<dbReference type="SUPFAM" id="SSF56112">
    <property type="entry name" value="Protein kinase-like (PK-like)"/>
    <property type="match status" value="1"/>
</dbReference>
<dbReference type="AlphaFoldDB" id="A0A367YSR9"/>
<keyword evidence="1 2" id="KW-0418">Kinase</keyword>
<keyword evidence="3" id="KW-1185">Reference proteome</keyword>
<dbReference type="InterPro" id="IPR011009">
    <property type="entry name" value="Kinase-like_dom_sf"/>
</dbReference>
<dbReference type="EMBL" id="QOUI01000010">
    <property type="protein sequence ID" value="RCK68599.1"/>
    <property type="molecule type" value="Genomic_DNA"/>
</dbReference>
<comment type="similarity">
    <text evidence="1">Belongs to the fructosamine kinase family.</text>
</comment>
<proteinExistence type="inferred from homology"/>
<dbReference type="PANTHER" id="PTHR12149:SF8">
    <property type="entry name" value="PROTEIN-RIBULOSAMINE 3-KINASE"/>
    <property type="match status" value="1"/>
</dbReference>
<evidence type="ECO:0000313" key="3">
    <source>
        <dbReference type="Proteomes" id="UP000252770"/>
    </source>
</evidence>
<name>A0A367YSR9_9ACTN</name>
<dbReference type="PANTHER" id="PTHR12149">
    <property type="entry name" value="FRUCTOSAMINE 3 KINASE-RELATED PROTEIN"/>
    <property type="match status" value="1"/>
</dbReference>
<evidence type="ECO:0000256" key="1">
    <source>
        <dbReference type="PIRNR" id="PIRNR006221"/>
    </source>
</evidence>
<dbReference type="PIRSF" id="PIRSF006221">
    <property type="entry name" value="Ketosamine-3-kinase"/>
    <property type="match status" value="1"/>
</dbReference>
<reference evidence="2 3" key="1">
    <citation type="submission" date="2018-07" db="EMBL/GenBank/DDBJ databases">
        <title>Desertimonas flava gen. nov. sp. nov.</title>
        <authorList>
            <person name="Liu S."/>
        </authorList>
    </citation>
    <scope>NUCLEOTIDE SEQUENCE [LARGE SCALE GENOMIC DNA]</scope>
    <source>
        <strain evidence="2 3">16Sb5-5</strain>
    </source>
</reference>
<dbReference type="InterPro" id="IPR016477">
    <property type="entry name" value="Fructo-/Ketosamine-3-kinase"/>
</dbReference>
<accession>A0A367YSR9</accession>
<dbReference type="Proteomes" id="UP000252770">
    <property type="component" value="Unassembled WGS sequence"/>
</dbReference>
<dbReference type="Pfam" id="PF03881">
    <property type="entry name" value="Fructosamin_kin"/>
    <property type="match status" value="1"/>
</dbReference>